<accession>U1GK18</accession>
<dbReference type="SUPFAM" id="SSF57701">
    <property type="entry name" value="Zn2/Cys6 DNA-binding domain"/>
    <property type="match status" value="1"/>
</dbReference>
<evidence type="ECO:0000256" key="2">
    <source>
        <dbReference type="ARBA" id="ARBA00023015"/>
    </source>
</evidence>
<dbReference type="GO" id="GO:0006351">
    <property type="term" value="P:DNA-templated transcription"/>
    <property type="evidence" value="ECO:0007669"/>
    <property type="project" value="InterPro"/>
</dbReference>
<dbReference type="Pfam" id="PF04082">
    <property type="entry name" value="Fungal_trans"/>
    <property type="match status" value="1"/>
</dbReference>
<dbReference type="InterPro" id="IPR001138">
    <property type="entry name" value="Zn2Cys6_DnaBD"/>
</dbReference>
<dbReference type="InterPro" id="IPR036864">
    <property type="entry name" value="Zn2-C6_fun-type_DNA-bd_sf"/>
</dbReference>
<dbReference type="InterPro" id="IPR007219">
    <property type="entry name" value="XnlR_reg_dom"/>
</dbReference>
<feature type="compositionally biased region" description="Low complexity" evidence="6">
    <location>
        <begin position="104"/>
        <end position="117"/>
    </location>
</feature>
<dbReference type="GO" id="GO:0008270">
    <property type="term" value="F:zinc ion binding"/>
    <property type="evidence" value="ECO:0007669"/>
    <property type="project" value="InterPro"/>
</dbReference>
<dbReference type="CDD" id="cd12148">
    <property type="entry name" value="fungal_TF_MHR"/>
    <property type="match status" value="1"/>
</dbReference>
<dbReference type="Pfam" id="PF00172">
    <property type="entry name" value="Zn_clus"/>
    <property type="match status" value="1"/>
</dbReference>
<dbReference type="SMART" id="SM00066">
    <property type="entry name" value="GAL4"/>
    <property type="match status" value="1"/>
</dbReference>
<dbReference type="OMA" id="FWQASMR"/>
<evidence type="ECO:0000256" key="5">
    <source>
        <dbReference type="ARBA" id="ARBA00023242"/>
    </source>
</evidence>
<evidence type="ECO:0000313" key="8">
    <source>
        <dbReference type="EMBL" id="ERF72528.1"/>
    </source>
</evidence>
<feature type="domain" description="Zn(2)-C6 fungal-type" evidence="7">
    <location>
        <begin position="22"/>
        <end position="49"/>
    </location>
</feature>
<dbReference type="RefSeq" id="XP_007801760.1">
    <property type="nucleotide sequence ID" value="XM_007803569.1"/>
</dbReference>
<reference evidence="9" key="1">
    <citation type="journal article" date="2014" name="BMC Genomics">
        <title>Genome characteristics reveal the impact of lichenization on lichen-forming fungus Endocarpon pusillum Hedwig (Verrucariales, Ascomycota).</title>
        <authorList>
            <person name="Wang Y.-Y."/>
            <person name="Liu B."/>
            <person name="Zhang X.-Y."/>
            <person name="Zhou Q.-M."/>
            <person name="Zhang T."/>
            <person name="Li H."/>
            <person name="Yu Y.-F."/>
            <person name="Zhang X.-L."/>
            <person name="Hao X.-Y."/>
            <person name="Wang M."/>
            <person name="Wang L."/>
            <person name="Wei J.-C."/>
        </authorList>
    </citation>
    <scope>NUCLEOTIDE SEQUENCE [LARGE SCALE GENOMIC DNA]</scope>
    <source>
        <strain evidence="9">Z07020 / HMAS-L-300199</strain>
    </source>
</reference>
<dbReference type="eggNOG" id="ENOG502QSK9">
    <property type="taxonomic scope" value="Eukaryota"/>
</dbReference>
<sequence>MDPISESSAQAAPSVATTKAHPCDQCRRRKVKCDGKETCERCISSGLRDIVRKRRGPKKGSGSMIAKLRDEDSQILQQGINILTMESPLSESSSRFTPSLSRSVSASSMHSSPVVGSFRDSAGPTSNPITIKNTPPMLQIPQHITSAPASMLPQQATPGSMAPTPDSPIPWQMADPMLPFLEISPSSSDFITVNEFAQKIFDGEDYPLMAYHNAPSLDELGACRPPSVDRVIASTMAPERASPTVSSFPHLSLAVSHADEPLRYCTASEGSMQDGIRIVALAAEIGMSSVMMSQCIKQYFHHLYPIMPVIHEATFRRKLNSPEELSSEDTCLVLSMCAVTILHASPPSDLSLEAKKDIGRQFLSHFLNLRRASDWIEDSSLSTIIASYFASVSYFELKQPRSSHFYVREATGMALEQGLHLDSFHVGMNHVAEICHRRTFALLFVTERGASILRNKPISIAKLPALPVDFFDDEDPSILTGFQCLCELFALLDEKFIEVWRSSESQTVRPSVEHIAAIQDNVSNLSFDPTDLPEIQRADVQITQQWLRLIFWQASMRQGIISSHSSNPAFTYSYPIHIAKTLCEQMSNMSINAVAVHGLGIFEKVFEVAYTLMDALTIAKTPWSESEELRYLFSCLSASPNSHSTYVRMLETKLDGQKLTLHSISKGGKILQSPGCPEQQQQQQQQQRHERPVQKLPHGRKRARTTDSHTSHPRIS</sequence>
<keyword evidence="3" id="KW-0238">DNA-binding</keyword>
<gene>
    <name evidence="8" type="ORF">EPUS_02809</name>
</gene>
<dbReference type="EMBL" id="KE721082">
    <property type="protein sequence ID" value="ERF72528.1"/>
    <property type="molecule type" value="Genomic_DNA"/>
</dbReference>
<dbReference type="Gene3D" id="4.10.240.10">
    <property type="entry name" value="Zn(2)-C6 fungal-type DNA-binding domain"/>
    <property type="match status" value="1"/>
</dbReference>
<dbReference type="PANTHER" id="PTHR31668">
    <property type="entry name" value="GLUCOSE TRANSPORT TRANSCRIPTION REGULATOR RGT1-RELATED-RELATED"/>
    <property type="match status" value="1"/>
</dbReference>
<feature type="region of interest" description="Disordered" evidence="6">
    <location>
        <begin position="670"/>
        <end position="716"/>
    </location>
</feature>
<dbReference type="InterPro" id="IPR050797">
    <property type="entry name" value="Carb_Metab_Trans_Reg"/>
</dbReference>
<keyword evidence="4" id="KW-0804">Transcription</keyword>
<dbReference type="HOGENOM" id="CLU_016574_5_0_1"/>
<evidence type="ECO:0000313" key="9">
    <source>
        <dbReference type="Proteomes" id="UP000019373"/>
    </source>
</evidence>
<keyword evidence="2" id="KW-0805">Transcription regulation</keyword>
<evidence type="ECO:0000256" key="4">
    <source>
        <dbReference type="ARBA" id="ARBA00023163"/>
    </source>
</evidence>
<evidence type="ECO:0000259" key="7">
    <source>
        <dbReference type="PROSITE" id="PS50048"/>
    </source>
</evidence>
<organism evidence="8 9">
    <name type="scientific">Endocarpon pusillum (strain Z07020 / HMAS-L-300199)</name>
    <name type="common">Lichen-forming fungus</name>
    <dbReference type="NCBI Taxonomy" id="1263415"/>
    <lineage>
        <taxon>Eukaryota</taxon>
        <taxon>Fungi</taxon>
        <taxon>Dikarya</taxon>
        <taxon>Ascomycota</taxon>
        <taxon>Pezizomycotina</taxon>
        <taxon>Eurotiomycetes</taxon>
        <taxon>Chaetothyriomycetidae</taxon>
        <taxon>Verrucariales</taxon>
        <taxon>Verrucariaceae</taxon>
        <taxon>Endocarpon</taxon>
    </lineage>
</organism>
<evidence type="ECO:0000256" key="3">
    <source>
        <dbReference type="ARBA" id="ARBA00023125"/>
    </source>
</evidence>
<dbReference type="PANTHER" id="PTHR31668:SF29">
    <property type="entry name" value="ZN(2)-C6 FUNGAL-TYPE DOMAIN-CONTAINING PROTEIN"/>
    <property type="match status" value="1"/>
</dbReference>
<protein>
    <recommendedName>
        <fullName evidence="7">Zn(2)-C6 fungal-type domain-containing protein</fullName>
    </recommendedName>
</protein>
<name>U1GK18_ENDPU</name>
<keyword evidence="1" id="KW-0479">Metal-binding</keyword>
<dbReference type="GeneID" id="19237859"/>
<dbReference type="GO" id="GO:0003677">
    <property type="term" value="F:DNA binding"/>
    <property type="evidence" value="ECO:0007669"/>
    <property type="project" value="UniProtKB-KW"/>
</dbReference>
<dbReference type="CDD" id="cd00067">
    <property type="entry name" value="GAL4"/>
    <property type="match status" value="1"/>
</dbReference>
<feature type="region of interest" description="Disordered" evidence="6">
    <location>
        <begin position="1"/>
        <end position="22"/>
    </location>
</feature>
<dbReference type="AlphaFoldDB" id="U1GK18"/>
<evidence type="ECO:0000256" key="1">
    <source>
        <dbReference type="ARBA" id="ARBA00022723"/>
    </source>
</evidence>
<proteinExistence type="predicted"/>
<dbReference type="Proteomes" id="UP000019373">
    <property type="component" value="Unassembled WGS sequence"/>
</dbReference>
<dbReference type="OrthoDB" id="4132249at2759"/>
<dbReference type="GO" id="GO:0000981">
    <property type="term" value="F:DNA-binding transcription factor activity, RNA polymerase II-specific"/>
    <property type="evidence" value="ECO:0007669"/>
    <property type="project" value="InterPro"/>
</dbReference>
<evidence type="ECO:0000256" key="6">
    <source>
        <dbReference type="SAM" id="MobiDB-lite"/>
    </source>
</evidence>
<dbReference type="PROSITE" id="PS50048">
    <property type="entry name" value="ZN2_CY6_FUNGAL_2"/>
    <property type="match status" value="1"/>
</dbReference>
<keyword evidence="5" id="KW-0539">Nucleus</keyword>
<keyword evidence="9" id="KW-1185">Reference proteome</keyword>
<feature type="region of interest" description="Disordered" evidence="6">
    <location>
        <begin position="104"/>
        <end position="129"/>
    </location>
</feature>
<feature type="compositionally biased region" description="Polar residues" evidence="6">
    <location>
        <begin position="1"/>
        <end position="17"/>
    </location>
</feature>